<protein>
    <submittedName>
        <fullName evidence="2">Uncharacterized protein</fullName>
    </submittedName>
</protein>
<name>A0A916UBX0_9HYPH</name>
<reference evidence="2" key="1">
    <citation type="journal article" date="2014" name="Int. J. Syst. Evol. Microbiol.">
        <title>Complete genome sequence of Corynebacterium casei LMG S-19264T (=DSM 44701T), isolated from a smear-ripened cheese.</title>
        <authorList>
            <consortium name="US DOE Joint Genome Institute (JGI-PGF)"/>
            <person name="Walter F."/>
            <person name="Albersmeier A."/>
            <person name="Kalinowski J."/>
            <person name="Ruckert C."/>
        </authorList>
    </citation>
    <scope>NUCLEOTIDE SEQUENCE</scope>
    <source>
        <strain evidence="2">CGMCC 1.12919</strain>
    </source>
</reference>
<keyword evidence="3" id="KW-1185">Reference proteome</keyword>
<feature type="region of interest" description="Disordered" evidence="1">
    <location>
        <begin position="71"/>
        <end position="91"/>
    </location>
</feature>
<dbReference type="Proteomes" id="UP000637002">
    <property type="component" value="Unassembled WGS sequence"/>
</dbReference>
<comment type="caution">
    <text evidence="2">The sequence shown here is derived from an EMBL/GenBank/DDBJ whole genome shotgun (WGS) entry which is preliminary data.</text>
</comment>
<accession>A0A916UBX0</accession>
<dbReference type="EMBL" id="BMGG01000005">
    <property type="protein sequence ID" value="GGC67943.1"/>
    <property type="molecule type" value="Genomic_DNA"/>
</dbReference>
<feature type="compositionally biased region" description="Gly residues" evidence="1">
    <location>
        <begin position="73"/>
        <end position="83"/>
    </location>
</feature>
<sequence>MFDTGPFHAGFGIAAPVDAETIELCRHVWSHEGRLPFRHPLAATLYGDTLRPSLPPNEEEMQIIEALLEHFGGDAGSGGGGRPPGRRRAAR</sequence>
<gene>
    <name evidence="2" type="ORF">GCM10010994_28120</name>
</gene>
<evidence type="ECO:0000313" key="2">
    <source>
        <dbReference type="EMBL" id="GGC67943.1"/>
    </source>
</evidence>
<organism evidence="2 3">
    <name type="scientific">Chelatococcus reniformis</name>
    <dbReference type="NCBI Taxonomy" id="1494448"/>
    <lineage>
        <taxon>Bacteria</taxon>
        <taxon>Pseudomonadati</taxon>
        <taxon>Pseudomonadota</taxon>
        <taxon>Alphaproteobacteria</taxon>
        <taxon>Hyphomicrobiales</taxon>
        <taxon>Chelatococcaceae</taxon>
        <taxon>Chelatococcus</taxon>
    </lineage>
</organism>
<dbReference type="AlphaFoldDB" id="A0A916UBX0"/>
<evidence type="ECO:0000256" key="1">
    <source>
        <dbReference type="SAM" id="MobiDB-lite"/>
    </source>
</evidence>
<proteinExistence type="predicted"/>
<reference evidence="2" key="2">
    <citation type="submission" date="2020-09" db="EMBL/GenBank/DDBJ databases">
        <authorList>
            <person name="Sun Q."/>
            <person name="Zhou Y."/>
        </authorList>
    </citation>
    <scope>NUCLEOTIDE SEQUENCE</scope>
    <source>
        <strain evidence="2">CGMCC 1.12919</strain>
    </source>
</reference>
<evidence type="ECO:0000313" key="3">
    <source>
        <dbReference type="Proteomes" id="UP000637002"/>
    </source>
</evidence>